<dbReference type="Proteomes" id="UP000295832">
    <property type="component" value="Unassembled WGS sequence"/>
</dbReference>
<keyword evidence="1" id="KW-0472">Membrane</keyword>
<keyword evidence="1" id="KW-0812">Transmembrane</keyword>
<gene>
    <name evidence="2" type="ORF">C7959_11133</name>
</gene>
<comment type="caution">
    <text evidence="2">The sequence shown here is derived from an EMBL/GenBank/DDBJ whole genome shotgun (WGS) entry which is preliminary data.</text>
</comment>
<evidence type="ECO:0000313" key="3">
    <source>
        <dbReference type="Proteomes" id="UP000295832"/>
    </source>
</evidence>
<evidence type="ECO:0000256" key="1">
    <source>
        <dbReference type="SAM" id="Phobius"/>
    </source>
</evidence>
<name>A0A4R8GYL5_9FIRM</name>
<dbReference type="AlphaFoldDB" id="A0A4R8GYL5"/>
<feature type="transmembrane region" description="Helical" evidence="1">
    <location>
        <begin position="305"/>
        <end position="325"/>
    </location>
</feature>
<accession>A0A4R8GYL5</accession>
<dbReference type="EMBL" id="SOEG01000011">
    <property type="protein sequence ID" value="TDX51637.1"/>
    <property type="molecule type" value="Genomic_DNA"/>
</dbReference>
<evidence type="ECO:0000313" key="2">
    <source>
        <dbReference type="EMBL" id="TDX51637.1"/>
    </source>
</evidence>
<proteinExistence type="predicted"/>
<protein>
    <submittedName>
        <fullName evidence="2">Uncharacterized protein</fullName>
    </submittedName>
</protein>
<keyword evidence="1" id="KW-1133">Transmembrane helix</keyword>
<organism evidence="2 3">
    <name type="scientific">Orenia marismortui</name>
    <dbReference type="NCBI Taxonomy" id="46469"/>
    <lineage>
        <taxon>Bacteria</taxon>
        <taxon>Bacillati</taxon>
        <taxon>Bacillota</taxon>
        <taxon>Clostridia</taxon>
        <taxon>Halanaerobiales</taxon>
        <taxon>Halobacteroidaceae</taxon>
        <taxon>Orenia</taxon>
    </lineage>
</organism>
<reference evidence="2 3" key="1">
    <citation type="submission" date="2019-03" db="EMBL/GenBank/DDBJ databases">
        <title>Subsurface microbial communities from deep shales in Ohio and West Virginia, USA.</title>
        <authorList>
            <person name="Wrighton K."/>
        </authorList>
    </citation>
    <scope>NUCLEOTIDE SEQUENCE [LARGE SCALE GENOMIC DNA]</scope>
    <source>
        <strain evidence="2 3">MSL 6dP</strain>
    </source>
</reference>
<keyword evidence="3" id="KW-1185">Reference proteome</keyword>
<sequence>MASEGVVPTNNLGVYNSKYLTEHLSESTQKEESYITILGKFCYGGRNKICVLFKSIIETKEKTLIRFDATVSNRDEIFYLEPSSKGFLRIFNKTTESEKLEGRRIRIKVKESFGKNDLINLIGLFNDDKIDEFKFIIKEQIEDMVKEPIELDIFTKLNTKEEIIDEYPYLFKEDNKEDEIIDRLDGRSLVECVPKISAVFGKKIAELEVGDQILTKISRQTYKSFKEELSNLIESSADMLKATIKDIKLNKDEKIYDFILAINDRVSGKMSIEANPEFKLAIPKDEDQNNEISNDGYFFLNQDKIIIYGFIIFTFIITVFILLYFTF</sequence>
<dbReference type="STRING" id="926561.GCA_000379025_01263"/>
<dbReference type="RefSeq" id="WP_134116461.1">
    <property type="nucleotide sequence ID" value="NZ_SOEG01000011.1"/>
</dbReference>